<sequence>MPSALLAAENDAASEAMALFLGPQVVGFYRLDFGPGAVAGRDFGRPSVGLRAFFLGAAWQGKGLGTLALHAVLSDLRRRHPASELLALSVNLRNAAARHLYLKAGFVDHGEVYLGGAAGPQYVMLREI</sequence>
<dbReference type="AlphaFoldDB" id="A0A918F161"/>
<evidence type="ECO:0000256" key="1">
    <source>
        <dbReference type="ARBA" id="ARBA00022679"/>
    </source>
</evidence>
<dbReference type="PROSITE" id="PS51186">
    <property type="entry name" value="GNAT"/>
    <property type="match status" value="1"/>
</dbReference>
<reference evidence="4" key="2">
    <citation type="submission" date="2020-09" db="EMBL/GenBank/DDBJ databases">
        <authorList>
            <person name="Sun Q."/>
            <person name="Ohkuma M."/>
        </authorList>
    </citation>
    <scope>NUCLEOTIDE SEQUENCE</scope>
    <source>
        <strain evidence="4">JCM 31311</strain>
    </source>
</reference>
<name>A0A918F161_9DEIO</name>
<protein>
    <recommendedName>
        <fullName evidence="3">N-acetyltransferase domain-containing protein</fullName>
    </recommendedName>
</protein>
<dbReference type="Gene3D" id="3.40.630.30">
    <property type="match status" value="1"/>
</dbReference>
<dbReference type="InterPro" id="IPR050680">
    <property type="entry name" value="YpeA/RimI_acetyltransf"/>
</dbReference>
<evidence type="ECO:0000313" key="5">
    <source>
        <dbReference type="Proteomes" id="UP000603865"/>
    </source>
</evidence>
<keyword evidence="2" id="KW-0012">Acyltransferase</keyword>
<reference evidence="4" key="1">
    <citation type="journal article" date="2014" name="Int. J. Syst. Evol. Microbiol.">
        <title>Complete genome sequence of Corynebacterium casei LMG S-19264T (=DSM 44701T), isolated from a smear-ripened cheese.</title>
        <authorList>
            <consortium name="US DOE Joint Genome Institute (JGI-PGF)"/>
            <person name="Walter F."/>
            <person name="Albersmeier A."/>
            <person name="Kalinowski J."/>
            <person name="Ruckert C."/>
        </authorList>
    </citation>
    <scope>NUCLEOTIDE SEQUENCE</scope>
    <source>
        <strain evidence="4">JCM 31311</strain>
    </source>
</reference>
<comment type="caution">
    <text evidence="4">The sequence shown here is derived from an EMBL/GenBank/DDBJ whole genome shotgun (WGS) entry which is preliminary data.</text>
</comment>
<accession>A0A918F161</accession>
<evidence type="ECO:0000259" key="3">
    <source>
        <dbReference type="PROSITE" id="PS51186"/>
    </source>
</evidence>
<dbReference type="Pfam" id="PF00583">
    <property type="entry name" value="Acetyltransf_1"/>
    <property type="match status" value="1"/>
</dbReference>
<proteinExistence type="predicted"/>
<keyword evidence="5" id="KW-1185">Reference proteome</keyword>
<keyword evidence="1" id="KW-0808">Transferase</keyword>
<feature type="domain" description="N-acetyltransferase" evidence="3">
    <location>
        <begin position="1"/>
        <end position="128"/>
    </location>
</feature>
<evidence type="ECO:0000313" key="4">
    <source>
        <dbReference type="EMBL" id="GGQ98519.1"/>
    </source>
</evidence>
<evidence type="ECO:0000256" key="2">
    <source>
        <dbReference type="ARBA" id="ARBA00023315"/>
    </source>
</evidence>
<dbReference type="Proteomes" id="UP000603865">
    <property type="component" value="Unassembled WGS sequence"/>
</dbReference>
<organism evidence="4 5">
    <name type="scientific">Deinococcus ruber</name>
    <dbReference type="NCBI Taxonomy" id="1848197"/>
    <lineage>
        <taxon>Bacteria</taxon>
        <taxon>Thermotogati</taxon>
        <taxon>Deinococcota</taxon>
        <taxon>Deinococci</taxon>
        <taxon>Deinococcales</taxon>
        <taxon>Deinococcaceae</taxon>
        <taxon>Deinococcus</taxon>
    </lineage>
</organism>
<dbReference type="GO" id="GO:0016747">
    <property type="term" value="F:acyltransferase activity, transferring groups other than amino-acyl groups"/>
    <property type="evidence" value="ECO:0007669"/>
    <property type="project" value="InterPro"/>
</dbReference>
<gene>
    <name evidence="4" type="ORF">GCM10008957_08610</name>
</gene>
<dbReference type="PANTHER" id="PTHR43420:SF44">
    <property type="entry name" value="ACETYLTRANSFERASE YPEA"/>
    <property type="match status" value="1"/>
</dbReference>
<dbReference type="InterPro" id="IPR016181">
    <property type="entry name" value="Acyl_CoA_acyltransferase"/>
</dbReference>
<dbReference type="SUPFAM" id="SSF55729">
    <property type="entry name" value="Acyl-CoA N-acyltransferases (Nat)"/>
    <property type="match status" value="1"/>
</dbReference>
<dbReference type="InterPro" id="IPR000182">
    <property type="entry name" value="GNAT_dom"/>
</dbReference>
<dbReference type="PANTHER" id="PTHR43420">
    <property type="entry name" value="ACETYLTRANSFERASE"/>
    <property type="match status" value="1"/>
</dbReference>
<dbReference type="EMBL" id="BMQL01000003">
    <property type="protein sequence ID" value="GGQ98519.1"/>
    <property type="molecule type" value="Genomic_DNA"/>
</dbReference>
<dbReference type="RefSeq" id="WP_189088278.1">
    <property type="nucleotide sequence ID" value="NZ_BMQL01000003.1"/>
</dbReference>